<dbReference type="PANTHER" id="PTHR48081">
    <property type="entry name" value="AB HYDROLASE SUPERFAMILY PROTEIN C4A8.06C"/>
    <property type="match status" value="1"/>
</dbReference>
<name>A0AAU8JHT1_9CYAN</name>
<reference evidence="4" key="1">
    <citation type="submission" date="2024-07" db="EMBL/GenBank/DDBJ databases">
        <authorList>
            <person name="Kim Y.J."/>
            <person name="Jeong J.Y."/>
        </authorList>
    </citation>
    <scope>NUCLEOTIDE SEQUENCE</scope>
    <source>
        <strain evidence="4">GIHE-MW2</strain>
    </source>
</reference>
<evidence type="ECO:0000259" key="3">
    <source>
        <dbReference type="Pfam" id="PF07859"/>
    </source>
</evidence>
<dbReference type="FunFam" id="3.40.50.1820:FF:000089">
    <property type="entry name" value="Alpha/beta hydrolase"/>
    <property type="match status" value="1"/>
</dbReference>
<dbReference type="InterPro" id="IPR029058">
    <property type="entry name" value="AB_hydrolase_fold"/>
</dbReference>
<dbReference type="EMBL" id="CP159837">
    <property type="protein sequence ID" value="XCM38417.1"/>
    <property type="molecule type" value="Genomic_DNA"/>
</dbReference>
<dbReference type="Pfam" id="PF07859">
    <property type="entry name" value="Abhydrolase_3"/>
    <property type="match status" value="1"/>
</dbReference>
<feature type="domain" description="Alpha/beta hydrolase fold-3" evidence="3">
    <location>
        <begin position="78"/>
        <end position="284"/>
    </location>
</feature>
<dbReference type="InterPro" id="IPR013094">
    <property type="entry name" value="AB_hydrolase_3"/>
</dbReference>
<comment type="similarity">
    <text evidence="1">Belongs to the 'GDXG' lipolytic enzyme family.</text>
</comment>
<dbReference type="PANTHER" id="PTHR48081:SF8">
    <property type="entry name" value="ALPHA_BETA HYDROLASE FOLD-3 DOMAIN-CONTAINING PROTEIN-RELATED"/>
    <property type="match status" value="1"/>
</dbReference>
<accession>A0AAU8JHT1</accession>
<evidence type="ECO:0000256" key="2">
    <source>
        <dbReference type="ARBA" id="ARBA00022801"/>
    </source>
</evidence>
<protein>
    <submittedName>
        <fullName evidence="4">Alpha/beta hydrolase</fullName>
    </submittedName>
</protein>
<evidence type="ECO:0000313" key="4">
    <source>
        <dbReference type="EMBL" id="XCM38417.1"/>
    </source>
</evidence>
<evidence type="ECO:0000256" key="1">
    <source>
        <dbReference type="ARBA" id="ARBA00010515"/>
    </source>
</evidence>
<organism evidence="4">
    <name type="scientific">Planktothricoides raciborskii GIHE-MW2</name>
    <dbReference type="NCBI Taxonomy" id="2792601"/>
    <lineage>
        <taxon>Bacteria</taxon>
        <taxon>Bacillati</taxon>
        <taxon>Cyanobacteriota</taxon>
        <taxon>Cyanophyceae</taxon>
        <taxon>Oscillatoriophycideae</taxon>
        <taxon>Oscillatoriales</taxon>
        <taxon>Oscillatoriaceae</taxon>
        <taxon>Planktothricoides</taxon>
    </lineage>
</organism>
<dbReference type="GO" id="GO:0016787">
    <property type="term" value="F:hydrolase activity"/>
    <property type="evidence" value="ECO:0007669"/>
    <property type="project" value="UniProtKB-KW"/>
</dbReference>
<dbReference type="Gene3D" id="3.40.50.1820">
    <property type="entry name" value="alpha/beta hydrolase"/>
    <property type="match status" value="1"/>
</dbReference>
<proteinExistence type="inferred from homology"/>
<keyword evidence="2 4" id="KW-0378">Hydrolase</keyword>
<gene>
    <name evidence="4" type="ORF">ABWT76_001266</name>
</gene>
<dbReference type="AlphaFoldDB" id="A0AAU8JHT1"/>
<dbReference type="SUPFAM" id="SSF53474">
    <property type="entry name" value="alpha/beta-Hydrolases"/>
    <property type="match status" value="1"/>
</dbReference>
<dbReference type="RefSeq" id="WP_054468255.1">
    <property type="nucleotide sequence ID" value="NZ_CP159837.1"/>
</dbReference>
<dbReference type="InterPro" id="IPR050300">
    <property type="entry name" value="GDXG_lipolytic_enzyme"/>
</dbReference>
<sequence length="315" mass="34273">MPLNQETEIFLEQVAQSGQPPLHEQQPETARKMNAVFVAASHPPEPVAQVEPRTIPGPGGEIPLLIYTPFGAGPFPLLVYFHGGGWVIGDLPMVDSICRTLANAAGCVVVSVDYRLAPEHKFPAGLEDAYTATKWVAENAALLNGDSRLIAVAGESAGGNLAAGVTLMARDRGEFALIYQLLIYPATQYQSNTPSFHQYGENYFLTADSINWFWHHYLPSPTEGKNPYASPLLAENLANLPPGLIVTAEFDPLRDEGETYGDRLREAGVEIKTIRYDGTIHAFINFAKFLPLGQTALKEIGAILQTAFTQGKNHS</sequence>